<reference evidence="2 3" key="1">
    <citation type="submission" date="2020-05" db="EMBL/GenBank/DDBJ databases">
        <title>Gimesia benthica sp. nov., a novel planctomycete isolated from a deep-sea water sample of the Northwest Indian Ocean.</title>
        <authorList>
            <person name="Wang J."/>
            <person name="Ruan C."/>
            <person name="Song L."/>
            <person name="Zhu Y."/>
            <person name="Li A."/>
            <person name="Zheng X."/>
            <person name="Wang L."/>
            <person name="Lu Z."/>
            <person name="Huang Y."/>
            <person name="Du W."/>
            <person name="Zhou Y."/>
            <person name="Huang L."/>
            <person name="Dai X."/>
        </authorList>
    </citation>
    <scope>NUCLEOTIDE SEQUENCE [LARGE SCALE GENOMIC DNA]</scope>
    <source>
        <strain evidence="2 3">YYQ-30</strain>
    </source>
</reference>
<dbReference type="AlphaFoldDB" id="A0A849KUE6"/>
<protein>
    <submittedName>
        <fullName evidence="2">TIGR02186 family protein</fullName>
    </submittedName>
</protein>
<keyword evidence="1" id="KW-0472">Membrane</keyword>
<gene>
    <name evidence="2" type="ORF">HMH01_00520</name>
</gene>
<dbReference type="Pfam" id="PF09608">
    <property type="entry name" value="Alph_Pro_TM"/>
    <property type="match status" value="1"/>
</dbReference>
<dbReference type="InterPro" id="IPR019088">
    <property type="entry name" value="CHP02186-rel_TM"/>
</dbReference>
<proteinExistence type="predicted"/>
<organism evidence="2 3">
    <name type="scientific">Halovulum dunhuangense</name>
    <dbReference type="NCBI Taxonomy" id="1505036"/>
    <lineage>
        <taxon>Bacteria</taxon>
        <taxon>Pseudomonadati</taxon>
        <taxon>Pseudomonadota</taxon>
        <taxon>Alphaproteobacteria</taxon>
        <taxon>Rhodobacterales</taxon>
        <taxon>Paracoccaceae</taxon>
        <taxon>Halovulum</taxon>
    </lineage>
</organism>
<dbReference type="Proteomes" id="UP000572377">
    <property type="component" value="Unassembled WGS sequence"/>
</dbReference>
<keyword evidence="1" id="KW-1133">Transmembrane helix</keyword>
<dbReference type="EMBL" id="JABFBC010000001">
    <property type="protein sequence ID" value="NNU78908.1"/>
    <property type="molecule type" value="Genomic_DNA"/>
</dbReference>
<keyword evidence="3" id="KW-1185">Reference proteome</keyword>
<evidence type="ECO:0000256" key="1">
    <source>
        <dbReference type="SAM" id="Phobius"/>
    </source>
</evidence>
<feature type="transmembrane region" description="Helical" evidence="1">
    <location>
        <begin position="225"/>
        <end position="249"/>
    </location>
</feature>
<keyword evidence="1" id="KW-0812">Transmembrane</keyword>
<evidence type="ECO:0000313" key="2">
    <source>
        <dbReference type="EMBL" id="NNU78908.1"/>
    </source>
</evidence>
<sequence>MALWALPCAAPAQDGLEQVIGALSQNRVAITANFDGSEIFVYGAVKRDAPVPRTAEPLEVVITVKGPSRPVVVRRKERVFGIWMNTDTVTVDEAPSFYAIASTGPLEEVMSETERLRHRIGFDQSVRTIGASAEVEDPDNFTEAVVRIRRDNGLYAQEDGAVNLREETLFSTSFALPANLVEGEYETRMFLLRDRQVVNLSEAAITVRKEGLERWIYVTAHERPLFYGVLSLAVALFAGWAASAGFRLLRR</sequence>
<accession>A0A849KUE6</accession>
<evidence type="ECO:0000313" key="3">
    <source>
        <dbReference type="Proteomes" id="UP000572377"/>
    </source>
</evidence>
<comment type="caution">
    <text evidence="2">The sequence shown here is derived from an EMBL/GenBank/DDBJ whole genome shotgun (WGS) entry which is preliminary data.</text>
</comment>
<name>A0A849KUE6_9RHOB</name>